<evidence type="ECO:0000259" key="7">
    <source>
        <dbReference type="PROSITE" id="PS51164"/>
    </source>
</evidence>
<accession>A0AAD6IZ99</accession>
<dbReference type="Proteomes" id="UP001221413">
    <property type="component" value="Unassembled WGS sequence"/>
</dbReference>
<organism evidence="8 9">
    <name type="scientific">Drechslerella dactyloides</name>
    <name type="common">Nematode-trapping fungus</name>
    <name type="synonym">Arthrobotrys dactyloides</name>
    <dbReference type="NCBI Taxonomy" id="74499"/>
    <lineage>
        <taxon>Eukaryota</taxon>
        <taxon>Fungi</taxon>
        <taxon>Dikarya</taxon>
        <taxon>Ascomycota</taxon>
        <taxon>Pezizomycotina</taxon>
        <taxon>Orbiliomycetes</taxon>
        <taxon>Orbiliales</taxon>
        <taxon>Orbiliaceae</taxon>
        <taxon>Drechslerella</taxon>
    </lineage>
</organism>
<keyword evidence="4" id="KW-0119">Carbohydrate metabolism</keyword>
<sequence length="441" mass="46348">MKGAVLVAAGLASLAAAQQTAYGQCGGQGWTGPTVCVSGYTCTFSNDVYSQCLPGAAAATTKTSSTKTTKTTTSKTTTSKTTKSSTTKPTTTKTSTTKTSSKTTTTQPPPTTLTTVTTTTSPSAPPPSGSFTLEGYARNNPSGTVTGGTGGSTTTVSSYAAFTSAVKGNNAKVVYVSGIITLTSKVKIGSNTSLLGLGSNSGVTGKGLSLSSVENIIIRNMKISEVKGDDLITLSESTRVWIDHNELFSGGLTNGPDYYDGQIDITHASDYITVSWNYFHDHWKSSLVGNSDSNRAEDLGHLHITYHHNYWRNMGTRGPAGRFGHQHVYNNLYEDYRYQAIHSRSDNQVLVEGNVFRGDTREALSTYGLVIPEDSPNTCTCGDQELNGYANLGAANDWGTASVNITRVGSFTAAEYSYNLTPLASVEAVVKAGAGVGKVAV</sequence>
<keyword evidence="9" id="KW-1185">Reference proteome</keyword>
<dbReference type="InterPro" id="IPR035971">
    <property type="entry name" value="CBD_sf"/>
</dbReference>
<feature type="chain" id="PRO_5042194612" description="CBM1 domain-containing protein" evidence="6">
    <location>
        <begin position="18"/>
        <end position="441"/>
    </location>
</feature>
<feature type="domain" description="CBM1" evidence="7">
    <location>
        <begin position="17"/>
        <end position="53"/>
    </location>
</feature>
<evidence type="ECO:0000256" key="3">
    <source>
        <dbReference type="ARBA" id="ARBA00023239"/>
    </source>
</evidence>
<proteinExistence type="inferred from homology"/>
<feature type="compositionally biased region" description="Low complexity" evidence="5">
    <location>
        <begin position="60"/>
        <end position="122"/>
    </location>
</feature>
<dbReference type="PANTHER" id="PTHR31683">
    <property type="entry name" value="PECTATE LYASE 18-RELATED"/>
    <property type="match status" value="1"/>
</dbReference>
<dbReference type="SMART" id="SM00236">
    <property type="entry name" value="fCBD"/>
    <property type="match status" value="1"/>
</dbReference>
<reference evidence="8" key="1">
    <citation type="submission" date="2023-01" db="EMBL/GenBank/DDBJ databases">
        <title>The chitinases involved in constricting ring structure development in the nematode-trapping fungus Drechslerella dactyloides.</title>
        <authorList>
            <person name="Wang R."/>
            <person name="Zhang L."/>
            <person name="Tang P."/>
            <person name="Li S."/>
            <person name="Liang L."/>
        </authorList>
    </citation>
    <scope>NUCLEOTIDE SEQUENCE</scope>
    <source>
        <strain evidence="8">YMF1.00031</strain>
    </source>
</reference>
<dbReference type="InterPro" id="IPR002022">
    <property type="entry name" value="Pec_lyase"/>
</dbReference>
<evidence type="ECO:0000256" key="1">
    <source>
        <dbReference type="ARBA" id="ARBA00010980"/>
    </source>
</evidence>
<dbReference type="Pfam" id="PF00734">
    <property type="entry name" value="CBM_1"/>
    <property type="match status" value="1"/>
</dbReference>
<evidence type="ECO:0000313" key="8">
    <source>
        <dbReference type="EMBL" id="KAJ6261509.1"/>
    </source>
</evidence>
<evidence type="ECO:0000256" key="2">
    <source>
        <dbReference type="ARBA" id="ARBA00022729"/>
    </source>
</evidence>
<dbReference type="InterPro" id="IPR045032">
    <property type="entry name" value="PEL"/>
</dbReference>
<dbReference type="InterPro" id="IPR011050">
    <property type="entry name" value="Pectin_lyase_fold/virulence"/>
</dbReference>
<dbReference type="Pfam" id="PF00544">
    <property type="entry name" value="Pectate_lyase_4"/>
    <property type="match status" value="1"/>
</dbReference>
<dbReference type="Gene3D" id="2.160.20.10">
    <property type="entry name" value="Single-stranded right-handed beta-helix, Pectin lyase-like"/>
    <property type="match status" value="1"/>
</dbReference>
<protein>
    <recommendedName>
        <fullName evidence="7">CBM1 domain-containing protein</fullName>
    </recommendedName>
</protein>
<evidence type="ECO:0000256" key="4">
    <source>
        <dbReference type="RuleBase" id="RU361173"/>
    </source>
</evidence>
<comment type="similarity">
    <text evidence="1 4">Belongs to the polysaccharide lyase 1 family.</text>
</comment>
<dbReference type="SUPFAM" id="SSF51126">
    <property type="entry name" value="Pectin lyase-like"/>
    <property type="match status" value="1"/>
</dbReference>
<name>A0AAD6IZ99_DREDA</name>
<keyword evidence="3 4" id="KW-0456">Lyase</keyword>
<dbReference type="AlphaFoldDB" id="A0AAD6IZ99"/>
<feature type="region of interest" description="Disordered" evidence="5">
    <location>
        <begin position="60"/>
        <end position="133"/>
    </location>
</feature>
<dbReference type="PANTHER" id="PTHR31683:SF18">
    <property type="entry name" value="PECTATE LYASE 21-RELATED"/>
    <property type="match status" value="1"/>
</dbReference>
<feature type="signal peptide" evidence="6">
    <location>
        <begin position="1"/>
        <end position="17"/>
    </location>
</feature>
<keyword evidence="4" id="KW-0624">Polysaccharide degradation</keyword>
<dbReference type="GO" id="GO:0005576">
    <property type="term" value="C:extracellular region"/>
    <property type="evidence" value="ECO:0007669"/>
    <property type="project" value="UniProtKB-SubCell"/>
</dbReference>
<dbReference type="SMART" id="SM00656">
    <property type="entry name" value="Amb_all"/>
    <property type="match status" value="1"/>
</dbReference>
<evidence type="ECO:0000313" key="9">
    <source>
        <dbReference type="Proteomes" id="UP001221413"/>
    </source>
</evidence>
<evidence type="ECO:0000256" key="5">
    <source>
        <dbReference type="SAM" id="MobiDB-lite"/>
    </source>
</evidence>
<keyword evidence="4" id="KW-0964">Secreted</keyword>
<dbReference type="InterPro" id="IPR000254">
    <property type="entry name" value="CBD"/>
</dbReference>
<dbReference type="GO" id="GO:0030248">
    <property type="term" value="F:cellulose binding"/>
    <property type="evidence" value="ECO:0007669"/>
    <property type="project" value="InterPro"/>
</dbReference>
<dbReference type="PROSITE" id="PS51164">
    <property type="entry name" value="CBM1_2"/>
    <property type="match status" value="1"/>
</dbReference>
<evidence type="ECO:0000256" key="6">
    <source>
        <dbReference type="SAM" id="SignalP"/>
    </source>
</evidence>
<comment type="caution">
    <text evidence="8">The sequence shown here is derived from an EMBL/GenBank/DDBJ whole genome shotgun (WGS) entry which is preliminary data.</text>
</comment>
<dbReference type="GO" id="GO:0000272">
    <property type="term" value="P:polysaccharide catabolic process"/>
    <property type="evidence" value="ECO:0007669"/>
    <property type="project" value="UniProtKB-KW"/>
</dbReference>
<dbReference type="SUPFAM" id="SSF57180">
    <property type="entry name" value="Cellulose-binding domain"/>
    <property type="match status" value="1"/>
</dbReference>
<comment type="subcellular location">
    <subcellularLocation>
        <location evidence="4">Secreted</location>
    </subcellularLocation>
</comment>
<dbReference type="GO" id="GO:0030570">
    <property type="term" value="F:pectate lyase activity"/>
    <property type="evidence" value="ECO:0007669"/>
    <property type="project" value="InterPro"/>
</dbReference>
<keyword evidence="2 6" id="KW-0732">Signal</keyword>
<gene>
    <name evidence="8" type="ORF">Dda_4179</name>
</gene>
<dbReference type="EMBL" id="JAQGDS010000004">
    <property type="protein sequence ID" value="KAJ6261509.1"/>
    <property type="molecule type" value="Genomic_DNA"/>
</dbReference>
<dbReference type="InterPro" id="IPR012334">
    <property type="entry name" value="Pectin_lyas_fold"/>
</dbReference>